<reference evidence="1" key="1">
    <citation type="journal article" date="2012" name="Mol. Plant Microbe Interact.">
        <title>A highly conserved effector in Fusarium oxysporum is required for full virulence on Arabidopsis.</title>
        <authorList>
            <person name="Thatcher L.F."/>
            <person name="Gardiner D.M."/>
            <person name="Kazan K."/>
            <person name="Manners J."/>
        </authorList>
    </citation>
    <scope>NUCLEOTIDE SEQUENCE [LARGE SCALE GENOMIC DNA]</scope>
    <source>
        <strain evidence="1">Fo5176</strain>
    </source>
</reference>
<protein>
    <submittedName>
        <fullName evidence="1">Uncharacterized protein</fullName>
    </submittedName>
</protein>
<organism evidence="1">
    <name type="scientific">Fusarium oxysporum (strain Fo5176)</name>
    <name type="common">Fusarium vascular wilt</name>
    <dbReference type="NCBI Taxonomy" id="660025"/>
    <lineage>
        <taxon>Eukaryota</taxon>
        <taxon>Fungi</taxon>
        <taxon>Dikarya</taxon>
        <taxon>Ascomycota</taxon>
        <taxon>Pezizomycotina</taxon>
        <taxon>Sordariomycetes</taxon>
        <taxon>Hypocreomycetidae</taxon>
        <taxon>Hypocreales</taxon>
        <taxon>Nectriaceae</taxon>
        <taxon>Fusarium</taxon>
        <taxon>Fusarium oxysporum species complex</taxon>
    </lineage>
</organism>
<name>F9GAX2_FUSOF</name>
<accession>F9GAX2</accession>
<dbReference type="EMBL" id="AFQF01004348">
    <property type="protein sequence ID" value="EGU73685.1"/>
    <property type="molecule type" value="Genomic_DNA"/>
</dbReference>
<sequence length="28" mass="3402">MYSRARPTSTLVPETQHLFSFDYTRKRL</sequence>
<proteinExistence type="predicted"/>
<evidence type="ECO:0000313" key="1">
    <source>
        <dbReference type="EMBL" id="EGU73685.1"/>
    </source>
</evidence>
<comment type="caution">
    <text evidence="1">The sequence shown here is derived from an EMBL/GenBank/DDBJ whole genome shotgun (WGS) entry which is preliminary data.</text>
</comment>
<gene>
    <name evidence="1" type="ORF">FOXB_15804</name>
</gene>
<dbReference type="AlphaFoldDB" id="F9GAX2"/>